<dbReference type="InterPro" id="IPR036680">
    <property type="entry name" value="SPOR-like_sf"/>
</dbReference>
<dbReference type="InterPro" id="IPR007730">
    <property type="entry name" value="SPOR-like_dom"/>
</dbReference>
<protein>
    <submittedName>
        <fullName evidence="1">Putative rare lipoprotein A</fullName>
    </submittedName>
</protein>
<dbReference type="InterPro" id="IPR036908">
    <property type="entry name" value="RlpA-like_sf"/>
</dbReference>
<accession>A0A655UL24</accession>
<dbReference type="Pfam" id="PF05036">
    <property type="entry name" value="SPOR"/>
    <property type="match status" value="1"/>
</dbReference>
<dbReference type="PANTHER" id="PTHR34183:SF1">
    <property type="entry name" value="ENDOLYTIC PEPTIDOGLYCAN TRANSGLYCOSYLASE RLPA"/>
    <property type="match status" value="1"/>
</dbReference>
<dbReference type="GO" id="GO:0009279">
    <property type="term" value="C:cell outer membrane"/>
    <property type="evidence" value="ECO:0007669"/>
    <property type="project" value="TreeGrafter"/>
</dbReference>
<dbReference type="EMBL" id="CWQY01000064">
    <property type="protein sequence ID" value="CSD39176.1"/>
    <property type="molecule type" value="Genomic_DNA"/>
</dbReference>
<dbReference type="GO" id="GO:0042834">
    <property type="term" value="F:peptidoglycan binding"/>
    <property type="evidence" value="ECO:0007669"/>
    <property type="project" value="InterPro"/>
</dbReference>
<dbReference type="Pfam" id="PF03330">
    <property type="entry name" value="DPBB_1"/>
    <property type="match status" value="1"/>
</dbReference>
<proteinExistence type="predicted"/>
<reference evidence="1 2" key="1">
    <citation type="submission" date="2015-07" db="EMBL/GenBank/DDBJ databases">
        <authorList>
            <consortium name="Pathogen Informatics"/>
        </authorList>
    </citation>
    <scope>NUCLEOTIDE SEQUENCE [LARGE SCALE GENOMIC DNA]</scope>
    <source>
        <strain evidence="1 2">A316</strain>
    </source>
</reference>
<keyword evidence="1" id="KW-0449">Lipoprotein</keyword>
<gene>
    <name evidence="1" type="ORF">ERS013200_04054</name>
</gene>
<dbReference type="Gene3D" id="2.40.40.10">
    <property type="entry name" value="RlpA-like domain"/>
    <property type="match status" value="1"/>
</dbReference>
<dbReference type="CDD" id="cd22268">
    <property type="entry name" value="DPBB_RlpA-like"/>
    <property type="match status" value="1"/>
</dbReference>
<sequence>MTNTDNGKSTVVRVNDRGPFHDGRIIDLSYAAAYKIGVVQAGTANVRIEVITVDKPTKPRPKSKNNALEYVIQVVSSQHIERVRTLAQNLGQNLSAPSFVESTNNTHRLFLGPFTDDDLTQTLLEQVKSAGYDSAFIKTINKRAK</sequence>
<evidence type="ECO:0000313" key="1">
    <source>
        <dbReference type="EMBL" id="CSD39176.1"/>
    </source>
</evidence>
<dbReference type="Proteomes" id="UP000041770">
    <property type="component" value="Unassembled WGS sequence"/>
</dbReference>
<evidence type="ECO:0000313" key="2">
    <source>
        <dbReference type="Proteomes" id="UP000041770"/>
    </source>
</evidence>
<dbReference type="InterPro" id="IPR009009">
    <property type="entry name" value="RlpA-like_DPBB"/>
</dbReference>
<dbReference type="SUPFAM" id="SSF110997">
    <property type="entry name" value="Sporulation related repeat"/>
    <property type="match status" value="1"/>
</dbReference>
<dbReference type="AlphaFoldDB" id="A0A655UL24"/>
<dbReference type="PANTHER" id="PTHR34183">
    <property type="entry name" value="ENDOLYTIC PEPTIDOGLYCAN TRANSGLYCOSYLASE RLPA"/>
    <property type="match status" value="1"/>
</dbReference>
<name>A0A655UL24_VIBCL</name>
<organism evidence="1 2">
    <name type="scientific">Vibrio cholerae</name>
    <dbReference type="NCBI Taxonomy" id="666"/>
    <lineage>
        <taxon>Bacteria</taxon>
        <taxon>Pseudomonadati</taxon>
        <taxon>Pseudomonadota</taxon>
        <taxon>Gammaproteobacteria</taxon>
        <taxon>Vibrionales</taxon>
        <taxon>Vibrionaceae</taxon>
        <taxon>Vibrio</taxon>
    </lineage>
</organism>
<dbReference type="PROSITE" id="PS51724">
    <property type="entry name" value="SPOR"/>
    <property type="match status" value="1"/>
</dbReference>
<dbReference type="Gene3D" id="3.30.70.1070">
    <property type="entry name" value="Sporulation related repeat"/>
    <property type="match status" value="1"/>
</dbReference>
<dbReference type="SUPFAM" id="SSF50685">
    <property type="entry name" value="Barwin-like endoglucanases"/>
    <property type="match status" value="1"/>
</dbReference>